<evidence type="ECO:0000313" key="3">
    <source>
        <dbReference type="Proteomes" id="UP000033558"/>
    </source>
</evidence>
<accession>A0A0F4LWQ5</accession>
<organism evidence="2 3">
    <name type="scientific">Bombilactobacillus mellifer</name>
    <dbReference type="NCBI Taxonomy" id="1218492"/>
    <lineage>
        <taxon>Bacteria</taxon>
        <taxon>Bacillati</taxon>
        <taxon>Bacillota</taxon>
        <taxon>Bacilli</taxon>
        <taxon>Lactobacillales</taxon>
        <taxon>Lactobacillaceae</taxon>
        <taxon>Bombilactobacillus</taxon>
    </lineage>
</organism>
<dbReference type="OrthoDB" id="9796381at2"/>
<dbReference type="HOGENOM" id="CLU_013985_13_0_9"/>
<dbReference type="CDD" id="cd04301">
    <property type="entry name" value="NAT_SF"/>
    <property type="match status" value="1"/>
</dbReference>
<dbReference type="STRING" id="1218492.JG30_01870"/>
<dbReference type="InterPro" id="IPR016181">
    <property type="entry name" value="Acyl_CoA_acyltransferase"/>
</dbReference>
<dbReference type="PATRIC" id="fig|1218492.5.peg.300"/>
<keyword evidence="3" id="KW-1185">Reference proteome</keyword>
<keyword evidence="2" id="KW-0808">Transferase</keyword>
<proteinExistence type="predicted"/>
<feature type="domain" description="N-acetyltransferase" evidence="1">
    <location>
        <begin position="4"/>
        <end position="172"/>
    </location>
</feature>
<dbReference type="AlphaFoldDB" id="A0A0F4LWQ5"/>
<dbReference type="Gene3D" id="3.40.630.30">
    <property type="match status" value="1"/>
</dbReference>
<dbReference type="Pfam" id="PF00583">
    <property type="entry name" value="Acetyltransf_1"/>
    <property type="match status" value="1"/>
</dbReference>
<protein>
    <submittedName>
        <fullName evidence="2">Acetyltransferase, GNAT family</fullName>
    </submittedName>
</protein>
<comment type="caution">
    <text evidence="2">The sequence shown here is derived from an EMBL/GenBank/DDBJ whole genome shotgun (WGS) entry which is preliminary data.</text>
</comment>
<dbReference type="Proteomes" id="UP000033558">
    <property type="component" value="Unassembled WGS sequence"/>
</dbReference>
<dbReference type="GO" id="GO:0016747">
    <property type="term" value="F:acyltransferase activity, transferring groups other than amino-acyl groups"/>
    <property type="evidence" value="ECO:0007669"/>
    <property type="project" value="InterPro"/>
</dbReference>
<dbReference type="SUPFAM" id="SSF55729">
    <property type="entry name" value="Acyl-CoA N-acyltransferases (Nat)"/>
    <property type="match status" value="1"/>
</dbReference>
<dbReference type="EMBL" id="JXJQ01000003">
    <property type="protein sequence ID" value="KJY62739.1"/>
    <property type="molecule type" value="Genomic_DNA"/>
</dbReference>
<dbReference type="RefSeq" id="WP_046315390.1">
    <property type="nucleotide sequence ID" value="NZ_JAMBJK010000010.1"/>
</dbReference>
<dbReference type="PROSITE" id="PS51186">
    <property type="entry name" value="GNAT"/>
    <property type="match status" value="1"/>
</dbReference>
<evidence type="ECO:0000259" key="1">
    <source>
        <dbReference type="PROSITE" id="PS51186"/>
    </source>
</evidence>
<sequence length="172" mass="19420">MPVVYLKKVQLEQLDQVIEIIEEAKTVLKQRDINLWQDGYPDRDVLVSDIKRGIAYFLIKDGDIAGVAAIEDQGEKFYEELIEGSWAPESQPHYAIIHRVAISQRHQGEGLASVFIQHLLSIAASKGLTDIRIDTHVDNVPMQHVILKNGFVQCGKLFNASHTPCVAFQRFI</sequence>
<evidence type="ECO:0000313" key="2">
    <source>
        <dbReference type="EMBL" id="KJY62739.1"/>
    </source>
</evidence>
<reference evidence="2 3" key="1">
    <citation type="submission" date="2015-01" db="EMBL/GenBank/DDBJ databases">
        <title>Comparative genomics of the lactic acid bacteria isolated from the honey bee gut.</title>
        <authorList>
            <person name="Ellegaard K.M."/>
            <person name="Tamarit D."/>
            <person name="Javelind E."/>
            <person name="Olofsson T."/>
            <person name="Andersson S.G."/>
            <person name="Vasquez A."/>
        </authorList>
    </citation>
    <scope>NUCLEOTIDE SEQUENCE [LARGE SCALE GENOMIC DNA]</scope>
    <source>
        <strain evidence="2 3">Bin4</strain>
    </source>
</reference>
<gene>
    <name evidence="2" type="ORF">JG30_01870</name>
</gene>
<name>A0A0F4LWQ5_9LACO</name>
<dbReference type="InterPro" id="IPR000182">
    <property type="entry name" value="GNAT_dom"/>
</dbReference>